<evidence type="ECO:0000313" key="2">
    <source>
        <dbReference type="Proteomes" id="UP001055879"/>
    </source>
</evidence>
<name>A0ACB9DH47_ARCLA</name>
<dbReference type="Proteomes" id="UP001055879">
    <property type="component" value="Linkage Group LG03"/>
</dbReference>
<keyword evidence="2" id="KW-1185">Reference proteome</keyword>
<proteinExistence type="predicted"/>
<reference evidence="2" key="1">
    <citation type="journal article" date="2022" name="Mol. Ecol. Resour.">
        <title>The genomes of chicory, endive, great burdock and yacon provide insights into Asteraceae palaeo-polyploidization history and plant inulin production.</title>
        <authorList>
            <person name="Fan W."/>
            <person name="Wang S."/>
            <person name="Wang H."/>
            <person name="Wang A."/>
            <person name="Jiang F."/>
            <person name="Liu H."/>
            <person name="Zhao H."/>
            <person name="Xu D."/>
            <person name="Zhang Y."/>
        </authorList>
    </citation>
    <scope>NUCLEOTIDE SEQUENCE [LARGE SCALE GENOMIC DNA]</scope>
    <source>
        <strain evidence="2">cv. Niubang</strain>
    </source>
</reference>
<gene>
    <name evidence="1" type="ORF">L6452_08256</name>
</gene>
<evidence type="ECO:0000313" key="1">
    <source>
        <dbReference type="EMBL" id="KAI3745845.1"/>
    </source>
</evidence>
<sequence length="79" mass="9038">MTNGWLDQNIITSSLGIYMMKRSFFGTDLMMISEKTVETYKIKDLIDTAIAKYNHDIGSSQANTLVTWRLNKCNQQQDG</sequence>
<accession>A0ACB9DH47</accession>
<reference evidence="1 2" key="2">
    <citation type="journal article" date="2022" name="Mol. Ecol. Resour.">
        <title>The genomes of chicory, endive, great burdock and yacon provide insights into Asteraceae paleo-polyploidization history and plant inulin production.</title>
        <authorList>
            <person name="Fan W."/>
            <person name="Wang S."/>
            <person name="Wang H."/>
            <person name="Wang A."/>
            <person name="Jiang F."/>
            <person name="Liu H."/>
            <person name="Zhao H."/>
            <person name="Xu D."/>
            <person name="Zhang Y."/>
        </authorList>
    </citation>
    <scope>NUCLEOTIDE SEQUENCE [LARGE SCALE GENOMIC DNA]</scope>
    <source>
        <strain evidence="2">cv. Niubang</strain>
    </source>
</reference>
<organism evidence="1 2">
    <name type="scientific">Arctium lappa</name>
    <name type="common">Greater burdock</name>
    <name type="synonym">Lappa major</name>
    <dbReference type="NCBI Taxonomy" id="4217"/>
    <lineage>
        <taxon>Eukaryota</taxon>
        <taxon>Viridiplantae</taxon>
        <taxon>Streptophyta</taxon>
        <taxon>Embryophyta</taxon>
        <taxon>Tracheophyta</taxon>
        <taxon>Spermatophyta</taxon>
        <taxon>Magnoliopsida</taxon>
        <taxon>eudicotyledons</taxon>
        <taxon>Gunneridae</taxon>
        <taxon>Pentapetalae</taxon>
        <taxon>asterids</taxon>
        <taxon>campanulids</taxon>
        <taxon>Asterales</taxon>
        <taxon>Asteraceae</taxon>
        <taxon>Carduoideae</taxon>
        <taxon>Cardueae</taxon>
        <taxon>Arctiinae</taxon>
        <taxon>Arctium</taxon>
    </lineage>
</organism>
<comment type="caution">
    <text evidence="1">The sequence shown here is derived from an EMBL/GenBank/DDBJ whole genome shotgun (WGS) entry which is preliminary data.</text>
</comment>
<protein>
    <submittedName>
        <fullName evidence="1">Uncharacterized protein</fullName>
    </submittedName>
</protein>
<dbReference type="EMBL" id="CM042049">
    <property type="protein sequence ID" value="KAI3745845.1"/>
    <property type="molecule type" value="Genomic_DNA"/>
</dbReference>